<proteinExistence type="predicted"/>
<gene>
    <name evidence="1" type="ORF">GUJ93_ZPchr0009g1374</name>
</gene>
<evidence type="ECO:0000313" key="1">
    <source>
        <dbReference type="EMBL" id="KAG8048533.1"/>
    </source>
</evidence>
<sequence length="144" mass="16537">MMKPHFSLFFFYESEYFMQNFGNNTPTVVPRYSKMITFASRKGFKNDSMMSKSLGFIEYLNLEQVFHRLFQHDPLDFEGLSISRLCAEPFDLGQLGPERIDFGDLIPKALDLGRLSLEFISFSGPSLELPDLSNLCLGANVFRL</sequence>
<organism evidence="1 2">
    <name type="scientific">Zizania palustris</name>
    <name type="common">Northern wild rice</name>
    <dbReference type="NCBI Taxonomy" id="103762"/>
    <lineage>
        <taxon>Eukaryota</taxon>
        <taxon>Viridiplantae</taxon>
        <taxon>Streptophyta</taxon>
        <taxon>Embryophyta</taxon>
        <taxon>Tracheophyta</taxon>
        <taxon>Spermatophyta</taxon>
        <taxon>Magnoliopsida</taxon>
        <taxon>Liliopsida</taxon>
        <taxon>Poales</taxon>
        <taxon>Poaceae</taxon>
        <taxon>BOP clade</taxon>
        <taxon>Oryzoideae</taxon>
        <taxon>Oryzeae</taxon>
        <taxon>Zizaniinae</taxon>
        <taxon>Zizania</taxon>
    </lineage>
</organism>
<name>A0A8J5RLX0_ZIZPA</name>
<accession>A0A8J5RLX0</accession>
<comment type="caution">
    <text evidence="1">The sequence shown here is derived from an EMBL/GenBank/DDBJ whole genome shotgun (WGS) entry which is preliminary data.</text>
</comment>
<reference evidence="1" key="2">
    <citation type="submission" date="2021-02" db="EMBL/GenBank/DDBJ databases">
        <authorList>
            <person name="Kimball J.A."/>
            <person name="Haas M.W."/>
            <person name="Macchietto M."/>
            <person name="Kono T."/>
            <person name="Duquette J."/>
            <person name="Shao M."/>
        </authorList>
    </citation>
    <scope>NUCLEOTIDE SEQUENCE</scope>
    <source>
        <tissue evidence="1">Fresh leaf tissue</tissue>
    </source>
</reference>
<protein>
    <submittedName>
        <fullName evidence="1">Uncharacterized protein</fullName>
    </submittedName>
</protein>
<dbReference type="EMBL" id="JAAALK010000289">
    <property type="protein sequence ID" value="KAG8048533.1"/>
    <property type="molecule type" value="Genomic_DNA"/>
</dbReference>
<reference evidence="1" key="1">
    <citation type="journal article" date="2021" name="bioRxiv">
        <title>Whole Genome Assembly and Annotation of Northern Wild Rice, Zizania palustris L., Supports a Whole Genome Duplication in the Zizania Genus.</title>
        <authorList>
            <person name="Haas M."/>
            <person name="Kono T."/>
            <person name="Macchietto M."/>
            <person name="Millas R."/>
            <person name="McGilp L."/>
            <person name="Shao M."/>
            <person name="Duquette J."/>
            <person name="Hirsch C.N."/>
            <person name="Kimball J."/>
        </authorList>
    </citation>
    <scope>NUCLEOTIDE SEQUENCE</scope>
    <source>
        <tissue evidence="1">Fresh leaf tissue</tissue>
    </source>
</reference>
<dbReference type="AlphaFoldDB" id="A0A8J5RLX0"/>
<keyword evidence="2" id="KW-1185">Reference proteome</keyword>
<dbReference type="Proteomes" id="UP000729402">
    <property type="component" value="Unassembled WGS sequence"/>
</dbReference>
<evidence type="ECO:0000313" key="2">
    <source>
        <dbReference type="Proteomes" id="UP000729402"/>
    </source>
</evidence>